<feature type="domain" description="ABC transmembrane type-1" evidence="8">
    <location>
        <begin position="67"/>
        <end position="274"/>
    </location>
</feature>
<keyword evidence="3" id="KW-1003">Cell membrane</keyword>
<evidence type="ECO:0000256" key="4">
    <source>
        <dbReference type="ARBA" id="ARBA00022692"/>
    </source>
</evidence>
<dbReference type="PANTHER" id="PTHR43163:SF6">
    <property type="entry name" value="DIPEPTIDE TRANSPORT SYSTEM PERMEASE PROTEIN DPPB-RELATED"/>
    <property type="match status" value="1"/>
</dbReference>
<evidence type="ECO:0000256" key="2">
    <source>
        <dbReference type="ARBA" id="ARBA00022448"/>
    </source>
</evidence>
<evidence type="ECO:0000256" key="3">
    <source>
        <dbReference type="ARBA" id="ARBA00022475"/>
    </source>
</evidence>
<dbReference type="Pfam" id="PF00528">
    <property type="entry name" value="BPD_transp_1"/>
    <property type="match status" value="1"/>
</dbReference>
<dbReference type="InterPro" id="IPR000515">
    <property type="entry name" value="MetI-like"/>
</dbReference>
<evidence type="ECO:0000256" key="6">
    <source>
        <dbReference type="ARBA" id="ARBA00023136"/>
    </source>
</evidence>
<dbReference type="AlphaFoldDB" id="A0A2N0Z2W1"/>
<dbReference type="Gene3D" id="1.10.3720.10">
    <property type="entry name" value="MetI-like"/>
    <property type="match status" value="1"/>
</dbReference>
<comment type="caution">
    <text evidence="9">The sequence shown here is derived from an EMBL/GenBank/DDBJ whole genome shotgun (WGS) entry which is preliminary data.</text>
</comment>
<evidence type="ECO:0000256" key="1">
    <source>
        <dbReference type="ARBA" id="ARBA00004651"/>
    </source>
</evidence>
<dbReference type="Pfam" id="PF19300">
    <property type="entry name" value="BPD_transp_1_N"/>
    <property type="match status" value="1"/>
</dbReference>
<sequence>MIPGDPAKSILGSDATPEAVKALRGEMGLNEPLLTQYGLWMMDLLKGDLGYSYTLHKPIIDELFPRFVNSLILTVASLLICITLGVILGLISALKKDSVIDKVSMGAALIGASMPVFWIALMLMWLFAIKLQMFPVSGMYNMRNPGGFADLLHHLVLPAFATATVSLAVIARLTRSTVLDVLQKDYIKYFHSFGLSNTKINLVHVMRNSLPPIINISGLQVGYIMGGALFSEVVFNWPGIGQQLYTAVTSNDYPTVQAGILLISLTFVIVNLVVDLLNVWLSPKLQDSIKAE</sequence>
<evidence type="ECO:0000256" key="7">
    <source>
        <dbReference type="RuleBase" id="RU363032"/>
    </source>
</evidence>
<keyword evidence="5 7" id="KW-1133">Transmembrane helix</keyword>
<feature type="transmembrane region" description="Helical" evidence="7">
    <location>
        <begin position="71"/>
        <end position="94"/>
    </location>
</feature>
<evidence type="ECO:0000313" key="9">
    <source>
        <dbReference type="EMBL" id="PKG23858.1"/>
    </source>
</evidence>
<protein>
    <submittedName>
        <fullName evidence="9">Glutathione ABC transporter permease GsiC</fullName>
    </submittedName>
</protein>
<keyword evidence="10" id="KW-1185">Reference proteome</keyword>
<proteinExistence type="inferred from homology"/>
<feature type="transmembrane region" description="Helical" evidence="7">
    <location>
        <begin position="106"/>
        <end position="131"/>
    </location>
</feature>
<feature type="transmembrane region" description="Helical" evidence="7">
    <location>
        <begin position="258"/>
        <end position="281"/>
    </location>
</feature>
<dbReference type="EMBL" id="PISE01000019">
    <property type="protein sequence ID" value="PKG23858.1"/>
    <property type="molecule type" value="Genomic_DNA"/>
</dbReference>
<dbReference type="OrthoDB" id="2803660at2"/>
<evidence type="ECO:0000259" key="8">
    <source>
        <dbReference type="PROSITE" id="PS50928"/>
    </source>
</evidence>
<keyword evidence="4 7" id="KW-0812">Transmembrane</keyword>
<name>A0A2N0Z2W1_9BACI</name>
<dbReference type="PANTHER" id="PTHR43163">
    <property type="entry name" value="DIPEPTIDE TRANSPORT SYSTEM PERMEASE PROTEIN DPPB-RELATED"/>
    <property type="match status" value="1"/>
</dbReference>
<dbReference type="InterPro" id="IPR045621">
    <property type="entry name" value="BPD_transp_1_N"/>
</dbReference>
<comment type="subcellular location">
    <subcellularLocation>
        <location evidence="1 7">Cell membrane</location>
        <topology evidence="1 7">Multi-pass membrane protein</topology>
    </subcellularLocation>
</comment>
<feature type="transmembrane region" description="Helical" evidence="7">
    <location>
        <begin position="151"/>
        <end position="174"/>
    </location>
</feature>
<keyword evidence="6 7" id="KW-0472">Membrane</keyword>
<dbReference type="GO" id="GO:0005886">
    <property type="term" value="C:plasma membrane"/>
    <property type="evidence" value="ECO:0007669"/>
    <property type="project" value="UniProtKB-SubCell"/>
</dbReference>
<dbReference type="SUPFAM" id="SSF161098">
    <property type="entry name" value="MetI-like"/>
    <property type="match status" value="1"/>
</dbReference>
<dbReference type="PROSITE" id="PS50928">
    <property type="entry name" value="ABC_TM1"/>
    <property type="match status" value="1"/>
</dbReference>
<comment type="similarity">
    <text evidence="7">Belongs to the binding-protein-dependent transport system permease family.</text>
</comment>
<dbReference type="CDD" id="cd06261">
    <property type="entry name" value="TM_PBP2"/>
    <property type="match status" value="1"/>
</dbReference>
<dbReference type="InterPro" id="IPR035906">
    <property type="entry name" value="MetI-like_sf"/>
</dbReference>
<evidence type="ECO:0000313" key="10">
    <source>
        <dbReference type="Proteomes" id="UP000233375"/>
    </source>
</evidence>
<gene>
    <name evidence="9" type="ORF">CWS01_10025</name>
</gene>
<dbReference type="GO" id="GO:0055085">
    <property type="term" value="P:transmembrane transport"/>
    <property type="evidence" value="ECO:0007669"/>
    <property type="project" value="InterPro"/>
</dbReference>
<keyword evidence="2 7" id="KW-0813">Transport</keyword>
<dbReference type="Proteomes" id="UP000233375">
    <property type="component" value="Unassembled WGS sequence"/>
</dbReference>
<accession>A0A2N0Z2W1</accession>
<evidence type="ECO:0000256" key="5">
    <source>
        <dbReference type="ARBA" id="ARBA00022989"/>
    </source>
</evidence>
<feature type="transmembrane region" description="Helical" evidence="7">
    <location>
        <begin position="216"/>
        <end position="238"/>
    </location>
</feature>
<reference evidence="9 10" key="1">
    <citation type="journal article" date="2003" name="Int. J. Syst. Evol. Microbiol.">
        <title>Bacillus nealsonii sp. nov., isolated from a spacecraft-assembly facility, whose spores are gamma-radiation resistant.</title>
        <authorList>
            <person name="Venkateswaran K."/>
            <person name="Kempf M."/>
            <person name="Chen F."/>
            <person name="Satomi M."/>
            <person name="Nicholson W."/>
            <person name="Kern R."/>
        </authorList>
    </citation>
    <scope>NUCLEOTIDE SEQUENCE [LARGE SCALE GENOMIC DNA]</scope>
    <source>
        <strain evidence="9 10">FO-92</strain>
    </source>
</reference>
<organism evidence="9 10">
    <name type="scientific">Niallia nealsonii</name>
    <dbReference type="NCBI Taxonomy" id="115979"/>
    <lineage>
        <taxon>Bacteria</taxon>
        <taxon>Bacillati</taxon>
        <taxon>Bacillota</taxon>
        <taxon>Bacilli</taxon>
        <taxon>Bacillales</taxon>
        <taxon>Bacillaceae</taxon>
        <taxon>Niallia</taxon>
    </lineage>
</organism>